<organism evidence="1 2">
    <name type="scientific">Chaenocephalus aceratus</name>
    <name type="common">Blackfin icefish</name>
    <name type="synonym">Chaenichthys aceratus</name>
    <dbReference type="NCBI Taxonomy" id="36190"/>
    <lineage>
        <taxon>Eukaryota</taxon>
        <taxon>Metazoa</taxon>
        <taxon>Chordata</taxon>
        <taxon>Craniata</taxon>
        <taxon>Vertebrata</taxon>
        <taxon>Euteleostomi</taxon>
        <taxon>Actinopterygii</taxon>
        <taxon>Neopterygii</taxon>
        <taxon>Teleostei</taxon>
        <taxon>Neoteleostei</taxon>
        <taxon>Acanthomorphata</taxon>
        <taxon>Eupercaria</taxon>
        <taxon>Perciformes</taxon>
        <taxon>Notothenioidei</taxon>
        <taxon>Channichthyidae</taxon>
        <taxon>Chaenocephalus</taxon>
    </lineage>
</organism>
<protein>
    <submittedName>
        <fullName evidence="1">Uncharacterized protein</fullName>
    </submittedName>
</protein>
<dbReference type="Proteomes" id="UP001057452">
    <property type="component" value="Chromosome 23"/>
</dbReference>
<dbReference type="EMBL" id="CM043807">
    <property type="protein sequence ID" value="KAI4803376.1"/>
    <property type="molecule type" value="Genomic_DNA"/>
</dbReference>
<keyword evidence="2" id="KW-1185">Reference proteome</keyword>
<gene>
    <name evidence="1" type="ORF">KUCAC02_006925</name>
</gene>
<proteinExistence type="predicted"/>
<evidence type="ECO:0000313" key="2">
    <source>
        <dbReference type="Proteomes" id="UP001057452"/>
    </source>
</evidence>
<name>A0ACB9VTE3_CHAAC</name>
<evidence type="ECO:0000313" key="1">
    <source>
        <dbReference type="EMBL" id="KAI4803376.1"/>
    </source>
</evidence>
<sequence>MAAQTAAAAPLSSPESLVFSSFFNVLNVCSSSSLQPPRIDSTVRSIQYSREFLLDREITTNHTIDATMAEVINGLGIRSTSPSSAIPKLDRRCERKQKRG</sequence>
<comment type="caution">
    <text evidence="1">The sequence shown here is derived from an EMBL/GenBank/DDBJ whole genome shotgun (WGS) entry which is preliminary data.</text>
</comment>
<accession>A0ACB9VTE3</accession>
<reference evidence="1" key="1">
    <citation type="submission" date="2022-05" db="EMBL/GenBank/DDBJ databases">
        <title>Chromosome-level genome of Chaenocephalus aceratus.</title>
        <authorList>
            <person name="Park H."/>
        </authorList>
    </citation>
    <scope>NUCLEOTIDE SEQUENCE</scope>
    <source>
        <strain evidence="1">KU_202001</strain>
    </source>
</reference>